<feature type="compositionally biased region" description="Acidic residues" evidence="1">
    <location>
        <begin position="32"/>
        <end position="41"/>
    </location>
</feature>
<sequence>MRIHCLFRLTVGSNSHFAPPPRLQKRKAASGEDGEFEEEEEKTVTGKGTAATRTQEAKLERKREKGADRPGTGKRGTLNPK</sequence>
<dbReference type="Proteomes" id="UP001066276">
    <property type="component" value="Chromosome 4_2"/>
</dbReference>
<feature type="region of interest" description="Disordered" evidence="1">
    <location>
        <begin position="9"/>
        <end position="81"/>
    </location>
</feature>
<proteinExistence type="predicted"/>
<accession>A0AAV7SDR9</accession>
<reference evidence="2" key="1">
    <citation type="journal article" date="2022" name="bioRxiv">
        <title>Sequencing and chromosome-scale assembly of the giantPleurodeles waltlgenome.</title>
        <authorList>
            <person name="Brown T."/>
            <person name="Elewa A."/>
            <person name="Iarovenko S."/>
            <person name="Subramanian E."/>
            <person name="Araus A.J."/>
            <person name="Petzold A."/>
            <person name="Susuki M."/>
            <person name="Suzuki K.-i.T."/>
            <person name="Hayashi T."/>
            <person name="Toyoda A."/>
            <person name="Oliveira C."/>
            <person name="Osipova E."/>
            <person name="Leigh N.D."/>
            <person name="Simon A."/>
            <person name="Yun M.H."/>
        </authorList>
    </citation>
    <scope>NUCLEOTIDE SEQUENCE</scope>
    <source>
        <strain evidence="2">20211129_DDA</strain>
        <tissue evidence="2">Liver</tissue>
    </source>
</reference>
<evidence type="ECO:0000313" key="3">
    <source>
        <dbReference type="Proteomes" id="UP001066276"/>
    </source>
</evidence>
<keyword evidence="3" id="KW-1185">Reference proteome</keyword>
<comment type="caution">
    <text evidence="2">The sequence shown here is derived from an EMBL/GenBank/DDBJ whole genome shotgun (WGS) entry which is preliminary data.</text>
</comment>
<dbReference type="AlphaFoldDB" id="A0AAV7SDR9"/>
<organism evidence="2 3">
    <name type="scientific">Pleurodeles waltl</name>
    <name type="common">Iberian ribbed newt</name>
    <dbReference type="NCBI Taxonomy" id="8319"/>
    <lineage>
        <taxon>Eukaryota</taxon>
        <taxon>Metazoa</taxon>
        <taxon>Chordata</taxon>
        <taxon>Craniata</taxon>
        <taxon>Vertebrata</taxon>
        <taxon>Euteleostomi</taxon>
        <taxon>Amphibia</taxon>
        <taxon>Batrachia</taxon>
        <taxon>Caudata</taxon>
        <taxon>Salamandroidea</taxon>
        <taxon>Salamandridae</taxon>
        <taxon>Pleurodelinae</taxon>
        <taxon>Pleurodeles</taxon>
    </lineage>
</organism>
<dbReference type="EMBL" id="JANPWB010000008">
    <property type="protein sequence ID" value="KAJ1162143.1"/>
    <property type="molecule type" value="Genomic_DNA"/>
</dbReference>
<name>A0AAV7SDR9_PLEWA</name>
<gene>
    <name evidence="2" type="ORF">NDU88_002619</name>
</gene>
<evidence type="ECO:0000313" key="2">
    <source>
        <dbReference type="EMBL" id="KAJ1162143.1"/>
    </source>
</evidence>
<protein>
    <submittedName>
        <fullName evidence="2">Uncharacterized protein</fullName>
    </submittedName>
</protein>
<evidence type="ECO:0000256" key="1">
    <source>
        <dbReference type="SAM" id="MobiDB-lite"/>
    </source>
</evidence>
<feature type="compositionally biased region" description="Basic and acidic residues" evidence="1">
    <location>
        <begin position="55"/>
        <end position="68"/>
    </location>
</feature>